<reference evidence="4" key="1">
    <citation type="submission" date="2023-08" db="EMBL/GenBank/DDBJ databases">
        <title>The draft genome of Tsukamurella strandjordii strain 050030.</title>
        <authorList>
            <person name="Zhao F."/>
            <person name="Feng Y."/>
            <person name="Zong Z."/>
        </authorList>
    </citation>
    <scope>NUCLEOTIDE SEQUENCE</scope>
    <source>
        <strain evidence="4">050030</strain>
    </source>
</reference>
<dbReference type="EMBL" id="JAUTIX010000004">
    <property type="protein sequence ID" value="MDP0398761.1"/>
    <property type="molecule type" value="Genomic_DNA"/>
</dbReference>
<dbReference type="GO" id="GO:0006508">
    <property type="term" value="P:proteolysis"/>
    <property type="evidence" value="ECO:0007669"/>
    <property type="project" value="InterPro"/>
</dbReference>
<evidence type="ECO:0000313" key="5">
    <source>
        <dbReference type="Proteomes" id="UP001178281"/>
    </source>
</evidence>
<sequence length="715" mass="78804">MSGSPPATAGPSPSTASTVSTSTGPRVTTRSGTATKCGCGDRSEVRRLTVPQRHGFRWDVTATEGHAMTATTPTSTGRPRRIEVEEFFADPEFSGASISPDGNRIAYLAPKYGRTQVWVRGIDDDHDDAVCVTHDERRGIKTYYWTDDPRWLLYRQDTDGNEDWHIYRVDLDAPEEPALDLTPMAPGSRVVGAGMMRTEPGHLLVGMNPDPMVFGLYMIDVGTGATTLVREQPADSAAGTVFGRDTEERFFSRQADNGDHEFYAIDEATGERRLLLRLTGPEYPIGPYPMFPSADGEALIIGMFQDDADELRLIRIDRTGEQTVVAALPGRNLCTMGWATEDFGYPESVFLSRRTGEVIAARFVGDRPIIEPVDDHFAQVYAELSKLSDGVIDAVSSDDAEQRWVVSFLHDRDPGATYFYDHATAESRLLFRAHPSLDPADLAPMTAVHFTARDGLPLHGFLTLPVGVEPQRLPLVLLVHGGPWAHDLWRYSNEAQLLANRGYAVLQVNFRGSTGYGRRHITSAIKQLAGTMQDDLIDAAGWAVDQGYADPDRIAIFGGSYGGYATLVGVTFTPDYFAAAVDYVGVSSLLNFIGDLPPFVRPHLQNNWIAYAGDPEDPEQAADMRARSPIEKVDEIRTPLLVLQGANDVRVRQSESDAIVDSLRARGVPVEYFVAQDEGHHFTNPENLFTMYRLIDEHFDRHLRAGKGARITPSA</sequence>
<dbReference type="InterPro" id="IPR011042">
    <property type="entry name" value="6-blade_b-propeller_TolB-like"/>
</dbReference>
<dbReference type="PANTHER" id="PTHR42776">
    <property type="entry name" value="SERINE PEPTIDASE S9 FAMILY MEMBER"/>
    <property type="match status" value="1"/>
</dbReference>
<dbReference type="InterPro" id="IPR001375">
    <property type="entry name" value="Peptidase_S9_cat"/>
</dbReference>
<dbReference type="EC" id="3.4.-.-" evidence="4"/>
<keyword evidence="1 4" id="KW-0378">Hydrolase</keyword>
<name>A0AA90NAM9_9ACTN</name>
<dbReference type="SUPFAM" id="SSF82171">
    <property type="entry name" value="DPP6 N-terminal domain-like"/>
    <property type="match status" value="1"/>
</dbReference>
<dbReference type="SUPFAM" id="SSF53474">
    <property type="entry name" value="alpha/beta-Hydrolases"/>
    <property type="match status" value="1"/>
</dbReference>
<dbReference type="Proteomes" id="UP001178281">
    <property type="component" value="Unassembled WGS sequence"/>
</dbReference>
<feature type="region of interest" description="Disordered" evidence="2">
    <location>
        <begin position="1"/>
        <end position="40"/>
    </location>
</feature>
<evidence type="ECO:0000313" key="4">
    <source>
        <dbReference type="EMBL" id="MDP0398761.1"/>
    </source>
</evidence>
<gene>
    <name evidence="4" type="ORF">Q7X28_12575</name>
</gene>
<evidence type="ECO:0000256" key="2">
    <source>
        <dbReference type="SAM" id="MobiDB-lite"/>
    </source>
</evidence>
<dbReference type="AlphaFoldDB" id="A0AA90NAM9"/>
<dbReference type="Pfam" id="PF00326">
    <property type="entry name" value="Peptidase_S9"/>
    <property type="match status" value="1"/>
</dbReference>
<feature type="domain" description="Peptidase S9 prolyl oligopeptidase catalytic" evidence="3">
    <location>
        <begin position="489"/>
        <end position="704"/>
    </location>
</feature>
<dbReference type="PANTHER" id="PTHR42776:SF27">
    <property type="entry name" value="DIPEPTIDYL PEPTIDASE FAMILY MEMBER 6"/>
    <property type="match status" value="1"/>
</dbReference>
<dbReference type="GO" id="GO:0004252">
    <property type="term" value="F:serine-type endopeptidase activity"/>
    <property type="evidence" value="ECO:0007669"/>
    <property type="project" value="TreeGrafter"/>
</dbReference>
<protein>
    <submittedName>
        <fullName evidence="4">S9 family peptidase</fullName>
        <ecNumber evidence="4">3.4.-.-</ecNumber>
    </submittedName>
</protein>
<accession>A0AA90NAM9</accession>
<organism evidence="4 5">
    <name type="scientific">Tsukamurella strandjordii</name>
    <dbReference type="NCBI Taxonomy" id="147577"/>
    <lineage>
        <taxon>Bacteria</taxon>
        <taxon>Bacillati</taxon>
        <taxon>Actinomycetota</taxon>
        <taxon>Actinomycetes</taxon>
        <taxon>Mycobacteriales</taxon>
        <taxon>Tsukamurellaceae</taxon>
        <taxon>Tsukamurella</taxon>
    </lineage>
</organism>
<evidence type="ECO:0000256" key="1">
    <source>
        <dbReference type="ARBA" id="ARBA00022801"/>
    </source>
</evidence>
<keyword evidence="5" id="KW-1185">Reference proteome</keyword>
<comment type="caution">
    <text evidence="4">The sequence shown here is derived from an EMBL/GenBank/DDBJ whole genome shotgun (WGS) entry which is preliminary data.</text>
</comment>
<proteinExistence type="predicted"/>
<evidence type="ECO:0000259" key="3">
    <source>
        <dbReference type="Pfam" id="PF00326"/>
    </source>
</evidence>
<dbReference type="Gene3D" id="3.40.50.1820">
    <property type="entry name" value="alpha/beta hydrolase"/>
    <property type="match status" value="1"/>
</dbReference>
<dbReference type="Gene3D" id="2.120.10.30">
    <property type="entry name" value="TolB, C-terminal domain"/>
    <property type="match status" value="1"/>
</dbReference>
<feature type="compositionally biased region" description="Low complexity" evidence="2">
    <location>
        <begin position="1"/>
        <end position="25"/>
    </location>
</feature>
<dbReference type="InterPro" id="IPR029058">
    <property type="entry name" value="AB_hydrolase_fold"/>
</dbReference>